<dbReference type="PIRSF" id="PIRSF006603">
    <property type="entry name" value="DinF"/>
    <property type="match status" value="1"/>
</dbReference>
<name>A0A4P7W2H2_9BACT</name>
<comment type="subcellular location">
    <subcellularLocation>
        <location evidence="1">Cell membrane</location>
        <topology evidence="1">Multi-pass membrane protein</topology>
    </subcellularLocation>
</comment>
<dbReference type="AlphaFoldDB" id="A0A4P7W2H2"/>
<dbReference type="RefSeq" id="WP_136414936.1">
    <property type="nucleotide sequence ID" value="NZ_CP039396.1"/>
</dbReference>
<evidence type="ECO:0000256" key="1">
    <source>
        <dbReference type="ARBA" id="ARBA00004651"/>
    </source>
</evidence>
<organism evidence="11 12">
    <name type="scientific">Duncaniella dubosii</name>
    <dbReference type="NCBI Taxonomy" id="2518971"/>
    <lineage>
        <taxon>Bacteria</taxon>
        <taxon>Pseudomonadati</taxon>
        <taxon>Bacteroidota</taxon>
        <taxon>Bacteroidia</taxon>
        <taxon>Bacteroidales</taxon>
        <taxon>Muribaculaceae</taxon>
        <taxon>Duncaniella</taxon>
    </lineage>
</organism>
<feature type="transmembrane region" description="Helical" evidence="10">
    <location>
        <begin position="174"/>
        <end position="191"/>
    </location>
</feature>
<feature type="transmembrane region" description="Helical" evidence="10">
    <location>
        <begin position="57"/>
        <end position="81"/>
    </location>
</feature>
<evidence type="ECO:0000256" key="7">
    <source>
        <dbReference type="ARBA" id="ARBA00023065"/>
    </source>
</evidence>
<evidence type="ECO:0000313" key="12">
    <source>
        <dbReference type="Proteomes" id="UP000297149"/>
    </source>
</evidence>
<evidence type="ECO:0000256" key="2">
    <source>
        <dbReference type="ARBA" id="ARBA00022448"/>
    </source>
</evidence>
<dbReference type="PANTHER" id="PTHR43298">
    <property type="entry name" value="MULTIDRUG RESISTANCE PROTEIN NORM-RELATED"/>
    <property type="match status" value="1"/>
</dbReference>
<proteinExistence type="predicted"/>
<feature type="transmembrane region" description="Helical" evidence="10">
    <location>
        <begin position="382"/>
        <end position="403"/>
    </location>
</feature>
<keyword evidence="5 10" id="KW-0812">Transmembrane</keyword>
<gene>
    <name evidence="11" type="ORF">E7747_06830</name>
</gene>
<dbReference type="GO" id="GO:0042910">
    <property type="term" value="F:xenobiotic transmembrane transporter activity"/>
    <property type="evidence" value="ECO:0007669"/>
    <property type="project" value="InterPro"/>
</dbReference>
<keyword evidence="2" id="KW-0813">Transport</keyword>
<dbReference type="EMBL" id="CP039396">
    <property type="protein sequence ID" value="QCD42012.1"/>
    <property type="molecule type" value="Genomic_DNA"/>
</dbReference>
<keyword evidence="8 10" id="KW-0472">Membrane</keyword>
<evidence type="ECO:0000256" key="6">
    <source>
        <dbReference type="ARBA" id="ARBA00022989"/>
    </source>
</evidence>
<evidence type="ECO:0000313" key="11">
    <source>
        <dbReference type="EMBL" id="QCD42012.1"/>
    </source>
</evidence>
<evidence type="ECO:0000256" key="8">
    <source>
        <dbReference type="ARBA" id="ARBA00023136"/>
    </source>
</evidence>
<feature type="transmembrane region" description="Helical" evidence="10">
    <location>
        <begin position="211"/>
        <end position="234"/>
    </location>
</feature>
<evidence type="ECO:0000256" key="5">
    <source>
        <dbReference type="ARBA" id="ARBA00022692"/>
    </source>
</evidence>
<dbReference type="GO" id="GO:0015297">
    <property type="term" value="F:antiporter activity"/>
    <property type="evidence" value="ECO:0007669"/>
    <property type="project" value="UniProtKB-KW"/>
</dbReference>
<dbReference type="InterPro" id="IPR002528">
    <property type="entry name" value="MATE_fam"/>
</dbReference>
<dbReference type="InterPro" id="IPR050222">
    <property type="entry name" value="MATE_MdtK"/>
</dbReference>
<keyword evidence="7" id="KW-0406">Ion transport</keyword>
<dbReference type="GO" id="GO:0006811">
    <property type="term" value="P:monoatomic ion transport"/>
    <property type="evidence" value="ECO:0007669"/>
    <property type="project" value="UniProtKB-KW"/>
</dbReference>
<evidence type="ECO:0000256" key="3">
    <source>
        <dbReference type="ARBA" id="ARBA00022449"/>
    </source>
</evidence>
<keyword evidence="6 10" id="KW-1133">Transmembrane helix</keyword>
<dbReference type="KEGG" id="ddb:E7747_06830"/>
<feature type="transmembrane region" description="Helical" evidence="10">
    <location>
        <begin position="142"/>
        <end position="162"/>
    </location>
</feature>
<keyword evidence="3" id="KW-0050">Antiport</keyword>
<dbReference type="Pfam" id="PF01554">
    <property type="entry name" value="MatE"/>
    <property type="match status" value="2"/>
</dbReference>
<evidence type="ECO:0000256" key="10">
    <source>
        <dbReference type="SAM" id="Phobius"/>
    </source>
</evidence>
<dbReference type="GO" id="GO:0005886">
    <property type="term" value="C:plasma membrane"/>
    <property type="evidence" value="ECO:0007669"/>
    <property type="project" value="UniProtKB-SubCell"/>
</dbReference>
<evidence type="ECO:0000256" key="9">
    <source>
        <dbReference type="ARBA" id="ARBA00031636"/>
    </source>
</evidence>
<feature type="transmembrane region" description="Helical" evidence="10">
    <location>
        <begin position="102"/>
        <end position="122"/>
    </location>
</feature>
<keyword evidence="12" id="KW-1185">Reference proteome</keyword>
<feature type="transmembrane region" description="Helical" evidence="10">
    <location>
        <begin position="336"/>
        <end position="362"/>
    </location>
</feature>
<dbReference type="PANTHER" id="PTHR43298:SF2">
    <property type="entry name" value="FMN_FAD EXPORTER YEEO-RELATED"/>
    <property type="match status" value="1"/>
</dbReference>
<evidence type="ECO:0000256" key="4">
    <source>
        <dbReference type="ARBA" id="ARBA00022475"/>
    </source>
</evidence>
<accession>A0A4P7W2H2</accession>
<dbReference type="NCBIfam" id="TIGR00797">
    <property type="entry name" value="matE"/>
    <property type="match status" value="1"/>
</dbReference>
<dbReference type="InterPro" id="IPR048279">
    <property type="entry name" value="MdtK-like"/>
</dbReference>
<feature type="transmembrane region" description="Helical" evidence="10">
    <location>
        <begin position="410"/>
        <end position="429"/>
    </location>
</feature>
<dbReference type="Proteomes" id="UP000297149">
    <property type="component" value="Chromosome"/>
</dbReference>
<dbReference type="CDD" id="cd13137">
    <property type="entry name" value="MATE_NorM_like"/>
    <property type="match status" value="1"/>
</dbReference>
<keyword evidence="4" id="KW-1003">Cell membrane</keyword>
<protein>
    <recommendedName>
        <fullName evidence="9">Multidrug-efflux transporter</fullName>
    </recommendedName>
</protein>
<reference evidence="12" key="1">
    <citation type="submission" date="2019-02" db="EMBL/GenBank/DDBJ databases">
        <title>Isolation and identification of novel species under the genus Muribaculum.</title>
        <authorList>
            <person name="Miyake S."/>
            <person name="Ding Y."/>
            <person name="Low A."/>
            <person name="Soh M."/>
            <person name="Seedorf H."/>
        </authorList>
    </citation>
    <scope>NUCLEOTIDE SEQUENCE [LARGE SCALE GENOMIC DNA]</scope>
    <source>
        <strain evidence="12">H5</strain>
    </source>
</reference>
<sequence>MADISLIRSGAPLDFRQQLKLTVQLSWPAMMAQLSSIMMQYIDAAMVGRLGADDSAAVGLVSTSLWLFWGICSAVTVGFSVQVAHRIGASDHDGARRVLRQSIVACLLFSLAVVIVGAAIAWPLPHWLGGTDVVCPKASLYFLVFVLALPLLTMNYLGGAMLRCVGNMKVPGGLNVMMCVLDIIFNFFLIFPSREVDFMGHAIHIPGAGLGVLGAALGTVSAEIVTAGLMMWYLCSREKSICLVGHPGSFRPTRQVLARALKVSAPMTLEHAVICGAQIAVTVIVAPLGVMAIAANAFAVTAESICYMPGYGIGDAATTLVGQSYGAKRLDVARRFGYITVGLGMVTMTLMGVVMYVCAPWVMELMTPVGEIQSLGVEALRIEAFAEPMFAAAIVSYGVMIGVGDTIIPASMNFGSIWLVRLPIAALLAPAMGLAGVWLAMCVELCFRGAIFLWRLISGAWLKKGLKPA</sequence>